<evidence type="ECO:0000313" key="2">
    <source>
        <dbReference type="EMBL" id="AKQ66314.1"/>
    </source>
</evidence>
<protein>
    <submittedName>
        <fullName evidence="2">Uncharacterized protein</fullName>
    </submittedName>
</protein>
<evidence type="ECO:0000256" key="1">
    <source>
        <dbReference type="SAM" id="MobiDB-lite"/>
    </source>
</evidence>
<dbReference type="Proteomes" id="UP000009026">
    <property type="component" value="Chromosome"/>
</dbReference>
<keyword evidence="3" id="KW-1185">Reference proteome</keyword>
<reference evidence="2 3" key="1">
    <citation type="journal article" date="2016" name="PLoS ONE">
        <title>Complete Genome Sequence and Comparative Genomics of a Novel Myxobacterium Myxococcus hansupus.</title>
        <authorList>
            <person name="Sharma G."/>
            <person name="Narwani T."/>
            <person name="Subramanian S."/>
        </authorList>
    </citation>
    <scope>NUCLEOTIDE SEQUENCE [LARGE SCALE GENOMIC DNA]</scope>
    <source>
        <strain evidence="3">mixupus</strain>
    </source>
</reference>
<dbReference type="EMBL" id="CP012109">
    <property type="protein sequence ID" value="AKQ66314.1"/>
    <property type="molecule type" value="Genomic_DNA"/>
</dbReference>
<organism evidence="2 3">
    <name type="scientific">Pseudomyxococcus hansupus</name>
    <dbReference type="NCBI Taxonomy" id="1297742"/>
    <lineage>
        <taxon>Bacteria</taxon>
        <taxon>Pseudomonadati</taxon>
        <taxon>Myxococcota</taxon>
        <taxon>Myxococcia</taxon>
        <taxon>Myxococcales</taxon>
        <taxon>Cystobacterineae</taxon>
        <taxon>Myxococcaceae</taxon>
        <taxon>Pseudomyxococcus</taxon>
    </lineage>
</organism>
<accession>A0A0H4WU31</accession>
<dbReference type="STRING" id="1297742.A176_003226"/>
<dbReference type="PATRIC" id="fig|1297742.4.peg.3255"/>
<proteinExistence type="predicted"/>
<dbReference type="KEGG" id="mym:A176_003226"/>
<name>A0A0H4WU31_9BACT</name>
<gene>
    <name evidence="2" type="ORF">A176_003226</name>
</gene>
<evidence type="ECO:0000313" key="3">
    <source>
        <dbReference type="Proteomes" id="UP000009026"/>
    </source>
</evidence>
<feature type="region of interest" description="Disordered" evidence="1">
    <location>
        <begin position="1"/>
        <end position="56"/>
    </location>
</feature>
<dbReference type="AlphaFoldDB" id="A0A0H4WU31"/>
<feature type="compositionally biased region" description="Basic residues" evidence="1">
    <location>
        <begin position="32"/>
        <end position="44"/>
    </location>
</feature>
<sequence length="56" mass="6088">MHPGHRGRARTGGAGSDARCEPLRAAGSRAATFRRNRASRRRTRSSSAAIRADRRA</sequence>